<sequence>MKTKIAHVRMSYAGIKSVLLTVCLALAMVACEKNPNRPMPPQAPPKPKAESNAPNAGNEHPGLYDASNVSSAVFKYSSSTELQYQNAQGRPVKRLVIRT</sequence>
<feature type="chain" id="PRO_5045449763" evidence="2">
    <location>
        <begin position="28"/>
        <end position="99"/>
    </location>
</feature>
<evidence type="ECO:0000313" key="3">
    <source>
        <dbReference type="EMBL" id="MDQ9170453.1"/>
    </source>
</evidence>
<comment type="caution">
    <text evidence="3">The sequence shown here is derived from an EMBL/GenBank/DDBJ whole genome shotgun (WGS) entry which is preliminary data.</text>
</comment>
<evidence type="ECO:0000256" key="2">
    <source>
        <dbReference type="SAM" id="SignalP"/>
    </source>
</evidence>
<dbReference type="Proteomes" id="UP001225596">
    <property type="component" value="Unassembled WGS sequence"/>
</dbReference>
<protein>
    <submittedName>
        <fullName evidence="3">Uncharacterized protein</fullName>
    </submittedName>
</protein>
<gene>
    <name evidence="3" type="ORF">Q8A64_08520</name>
</gene>
<feature type="signal peptide" evidence="2">
    <location>
        <begin position="1"/>
        <end position="27"/>
    </location>
</feature>
<evidence type="ECO:0000256" key="1">
    <source>
        <dbReference type="SAM" id="MobiDB-lite"/>
    </source>
</evidence>
<keyword evidence="2" id="KW-0732">Signal</keyword>
<name>A0ABU1BQ55_9BURK</name>
<dbReference type="RefSeq" id="WP_338436374.1">
    <property type="nucleotide sequence ID" value="NZ_JAUYVH010000003.1"/>
</dbReference>
<dbReference type="PROSITE" id="PS51257">
    <property type="entry name" value="PROKAR_LIPOPROTEIN"/>
    <property type="match status" value="1"/>
</dbReference>
<dbReference type="EMBL" id="JAUYVH010000003">
    <property type="protein sequence ID" value="MDQ9170453.1"/>
    <property type="molecule type" value="Genomic_DNA"/>
</dbReference>
<feature type="region of interest" description="Disordered" evidence="1">
    <location>
        <begin position="34"/>
        <end position="64"/>
    </location>
</feature>
<reference evidence="3 4" key="1">
    <citation type="submission" date="2023-08" db="EMBL/GenBank/DDBJ databases">
        <title>Oxalobacteraceae gen .nov., isolated from river sludge outside the plant.</title>
        <authorList>
            <person name="Zhao S.Y."/>
        </authorList>
    </citation>
    <scope>NUCLEOTIDE SEQUENCE [LARGE SCALE GENOMIC DNA]</scope>
    <source>
        <strain evidence="3 4">R-40</strain>
    </source>
</reference>
<organism evidence="3 4">
    <name type="scientific">Keguizhuia sedimenti</name>
    <dbReference type="NCBI Taxonomy" id="3064264"/>
    <lineage>
        <taxon>Bacteria</taxon>
        <taxon>Pseudomonadati</taxon>
        <taxon>Pseudomonadota</taxon>
        <taxon>Betaproteobacteria</taxon>
        <taxon>Burkholderiales</taxon>
        <taxon>Oxalobacteraceae</taxon>
        <taxon>Keguizhuia</taxon>
    </lineage>
</organism>
<proteinExistence type="predicted"/>
<keyword evidence="4" id="KW-1185">Reference proteome</keyword>
<evidence type="ECO:0000313" key="4">
    <source>
        <dbReference type="Proteomes" id="UP001225596"/>
    </source>
</evidence>
<feature type="compositionally biased region" description="Pro residues" evidence="1">
    <location>
        <begin position="37"/>
        <end position="46"/>
    </location>
</feature>
<accession>A0ABU1BQ55</accession>